<gene>
    <name evidence="2" type="ORF">K504DRAFT_408203</name>
</gene>
<evidence type="ECO:0000313" key="2">
    <source>
        <dbReference type="EMBL" id="KAF2708916.1"/>
    </source>
</evidence>
<protein>
    <recommendedName>
        <fullName evidence="4">Transcription factor domain-containing protein</fullName>
    </recommendedName>
</protein>
<dbReference type="AlphaFoldDB" id="A0A6G1K7Q3"/>
<dbReference type="OrthoDB" id="4158087at2759"/>
<feature type="compositionally biased region" description="Basic residues" evidence="1">
    <location>
        <begin position="36"/>
        <end position="53"/>
    </location>
</feature>
<dbReference type="EMBL" id="MU005771">
    <property type="protein sequence ID" value="KAF2708916.1"/>
    <property type="molecule type" value="Genomic_DNA"/>
</dbReference>
<name>A0A6G1K7Q3_9PLEO</name>
<proteinExistence type="predicted"/>
<evidence type="ECO:0000256" key="1">
    <source>
        <dbReference type="SAM" id="MobiDB-lite"/>
    </source>
</evidence>
<sequence length="479" mass="54803">MAGSDEFKESSAAMPFIVTVNTEKVDTATRKLIRSHVMRGKKEKKKKKKRPTHRNQTIPAQETQIGHSRITWTKTKEVSEMYTQLVRSRVGSDFSFTDHVAEVDSSILLNITKVTPLATRVIYPLLAVIGYQADNQQRHYPIGRDVASVYITAFAVQGFIDKVLRRQRSINPATMLLFQKGLKLLNEILQGVDDETKISDSTMGMVLKLASAAHFEGDRQASKQHIKGLQKMVDLRGGLDAFENTELQVEMLRCDMSIAILDDSDPVFFCRPSEPVFQYPDKLLLPSDFNRLAPDNTELMPRIENDDLATAWRVMKRFCSLVSLGAQTQRMIHPDLIHNTATAVVYRLLHMSFASDSVDETIRHGLLAFSYHVFLQWQDIKLPNHSFSSLFQQRILELTLVHGISPQLMVWLLMTGAISVFRILDEAWLMEHLRKYVDKCHVKTWKDMQYMLKSFMWISLLDEESGEKIYNSIPPVKGK</sequence>
<dbReference type="Proteomes" id="UP000799428">
    <property type="component" value="Unassembled WGS sequence"/>
</dbReference>
<dbReference type="PANTHER" id="PTHR37540">
    <property type="entry name" value="TRANSCRIPTION FACTOR (ACR-2), PUTATIVE-RELATED-RELATED"/>
    <property type="match status" value="1"/>
</dbReference>
<accession>A0A6G1K7Q3</accession>
<evidence type="ECO:0008006" key="4">
    <source>
        <dbReference type="Google" id="ProtNLM"/>
    </source>
</evidence>
<dbReference type="PANTHER" id="PTHR37540:SF5">
    <property type="entry name" value="TRANSCRIPTION FACTOR DOMAIN-CONTAINING PROTEIN"/>
    <property type="match status" value="1"/>
</dbReference>
<reference evidence="2" key="1">
    <citation type="journal article" date="2020" name="Stud. Mycol.">
        <title>101 Dothideomycetes genomes: a test case for predicting lifestyles and emergence of pathogens.</title>
        <authorList>
            <person name="Haridas S."/>
            <person name="Albert R."/>
            <person name="Binder M."/>
            <person name="Bloem J."/>
            <person name="Labutti K."/>
            <person name="Salamov A."/>
            <person name="Andreopoulos B."/>
            <person name="Baker S."/>
            <person name="Barry K."/>
            <person name="Bills G."/>
            <person name="Bluhm B."/>
            <person name="Cannon C."/>
            <person name="Castanera R."/>
            <person name="Culley D."/>
            <person name="Daum C."/>
            <person name="Ezra D."/>
            <person name="Gonzalez J."/>
            <person name="Henrissat B."/>
            <person name="Kuo A."/>
            <person name="Liang C."/>
            <person name="Lipzen A."/>
            <person name="Lutzoni F."/>
            <person name="Magnuson J."/>
            <person name="Mondo S."/>
            <person name="Nolan M."/>
            <person name="Ohm R."/>
            <person name="Pangilinan J."/>
            <person name="Park H.-J."/>
            <person name="Ramirez L."/>
            <person name="Alfaro M."/>
            <person name="Sun H."/>
            <person name="Tritt A."/>
            <person name="Yoshinaga Y."/>
            <person name="Zwiers L.-H."/>
            <person name="Turgeon B."/>
            <person name="Goodwin S."/>
            <person name="Spatafora J."/>
            <person name="Crous P."/>
            <person name="Grigoriev I."/>
        </authorList>
    </citation>
    <scope>NUCLEOTIDE SEQUENCE</scope>
    <source>
        <strain evidence="2">CBS 279.74</strain>
    </source>
</reference>
<evidence type="ECO:0000313" key="3">
    <source>
        <dbReference type="Proteomes" id="UP000799428"/>
    </source>
</evidence>
<organism evidence="2 3">
    <name type="scientific">Pleomassaria siparia CBS 279.74</name>
    <dbReference type="NCBI Taxonomy" id="1314801"/>
    <lineage>
        <taxon>Eukaryota</taxon>
        <taxon>Fungi</taxon>
        <taxon>Dikarya</taxon>
        <taxon>Ascomycota</taxon>
        <taxon>Pezizomycotina</taxon>
        <taxon>Dothideomycetes</taxon>
        <taxon>Pleosporomycetidae</taxon>
        <taxon>Pleosporales</taxon>
        <taxon>Pleomassariaceae</taxon>
        <taxon>Pleomassaria</taxon>
    </lineage>
</organism>
<feature type="region of interest" description="Disordered" evidence="1">
    <location>
        <begin position="36"/>
        <end position="60"/>
    </location>
</feature>
<keyword evidence="3" id="KW-1185">Reference proteome</keyword>